<proteinExistence type="inferred from homology"/>
<dbReference type="HAMAP" id="MF_01928">
    <property type="entry name" value="PurK"/>
    <property type="match status" value="1"/>
</dbReference>
<dbReference type="GO" id="GO:0005524">
    <property type="term" value="F:ATP binding"/>
    <property type="evidence" value="ECO:0007669"/>
    <property type="project" value="UniProtKB-UniRule"/>
</dbReference>
<dbReference type="OrthoDB" id="9804625at2"/>
<dbReference type="InterPro" id="IPR054350">
    <property type="entry name" value="PurT/PurK_preATP-grasp"/>
</dbReference>
<keyword evidence="2 5" id="KW-0547">Nucleotide-binding</keyword>
<feature type="binding site" evidence="5">
    <location>
        <position position="194"/>
    </location>
    <ligand>
        <name>ATP</name>
        <dbReference type="ChEBI" id="CHEBI:30616"/>
    </ligand>
</feature>
<feature type="binding site" evidence="5">
    <location>
        <position position="149"/>
    </location>
    <ligand>
        <name>ATP</name>
        <dbReference type="ChEBI" id="CHEBI:30616"/>
    </ligand>
</feature>
<comment type="function">
    <text evidence="6">Catalyzes the ATP-dependent conversion of 5-aminoimidazole ribonucleotide (AIR) and HCO(3)- to N5-carboxyaminoimidazole ribonucleotide (N5-CAIR).</text>
</comment>
<dbReference type="NCBIfam" id="TIGR01161">
    <property type="entry name" value="purK"/>
    <property type="match status" value="1"/>
</dbReference>
<dbReference type="STRING" id="501010.NOSIN_17710"/>
<feature type="binding site" evidence="5">
    <location>
        <begin position="271"/>
        <end position="272"/>
    </location>
    <ligand>
        <name>ATP</name>
        <dbReference type="ChEBI" id="CHEBI:30616"/>
    </ligand>
</feature>
<comment type="subunit">
    <text evidence="5 6">Homodimer.</text>
</comment>
<protein>
    <recommendedName>
        <fullName evidence="5 6">N5-carboxyaminoimidazole ribonucleotide synthase</fullName>
        <shortName evidence="5 6">N5-CAIR synthase</shortName>
        <ecNumber evidence="5 6">6.3.4.18</ecNumber>
    </recommendedName>
    <alternativeName>
        <fullName evidence="5 6">5-(carboxyamino)imidazole ribonucleotide synthetase</fullName>
    </alternativeName>
</protein>
<comment type="catalytic activity">
    <reaction evidence="5 6">
        <text>5-amino-1-(5-phospho-beta-D-ribosyl)imidazole + hydrogencarbonate + ATP = 5-carboxyamino-1-(5-phospho-D-ribosyl)imidazole + ADP + phosphate + 2 H(+)</text>
        <dbReference type="Rhea" id="RHEA:19317"/>
        <dbReference type="ChEBI" id="CHEBI:15378"/>
        <dbReference type="ChEBI" id="CHEBI:17544"/>
        <dbReference type="ChEBI" id="CHEBI:30616"/>
        <dbReference type="ChEBI" id="CHEBI:43474"/>
        <dbReference type="ChEBI" id="CHEBI:58730"/>
        <dbReference type="ChEBI" id="CHEBI:137981"/>
        <dbReference type="ChEBI" id="CHEBI:456216"/>
        <dbReference type="EC" id="6.3.4.18"/>
    </reaction>
</comment>
<dbReference type="Pfam" id="PF22660">
    <property type="entry name" value="RS_preATP-grasp-like"/>
    <property type="match status" value="1"/>
</dbReference>
<dbReference type="Gene3D" id="3.30.470.20">
    <property type="entry name" value="ATP-grasp fold, B domain"/>
    <property type="match status" value="1"/>
</dbReference>
<comment type="pathway">
    <text evidence="5 6">Purine metabolism; IMP biosynthesis via de novo pathway; 5-amino-1-(5-phospho-D-ribosyl)imidazole-4-carboxylate from 5-amino-1-(5-phospho-D-ribosyl)imidazole (N5-CAIR route): step 1/2.</text>
</comment>
<comment type="caution">
    <text evidence="5">Lacks conserved residue(s) required for the propagation of feature annotation.</text>
</comment>
<dbReference type="GO" id="GO:0006189">
    <property type="term" value="P:'de novo' IMP biosynthetic process"/>
    <property type="evidence" value="ECO:0007669"/>
    <property type="project" value="UniProtKB-UniRule"/>
</dbReference>
<keyword evidence="4 5" id="KW-0067">ATP-binding</keyword>
<dbReference type="InterPro" id="IPR005875">
    <property type="entry name" value="PurK"/>
</dbReference>
<dbReference type="NCBIfam" id="NF004680">
    <property type="entry name" value="PRK06019.1-6"/>
    <property type="match status" value="1"/>
</dbReference>
<dbReference type="AlphaFoldDB" id="A0A1V3C3Q3"/>
<evidence type="ECO:0000256" key="2">
    <source>
        <dbReference type="ARBA" id="ARBA00022741"/>
    </source>
</evidence>
<dbReference type="RefSeq" id="WP_077691852.1">
    <property type="nucleotide sequence ID" value="NZ_MCOK01000001.1"/>
</dbReference>
<dbReference type="Pfam" id="PF17769">
    <property type="entry name" value="PurK_C"/>
    <property type="match status" value="1"/>
</dbReference>
<dbReference type="SUPFAM" id="SSF51246">
    <property type="entry name" value="Rudiment single hybrid motif"/>
    <property type="match status" value="1"/>
</dbReference>
<dbReference type="InterPro" id="IPR011054">
    <property type="entry name" value="Rudment_hybrid_motif"/>
</dbReference>
<dbReference type="InterPro" id="IPR040686">
    <property type="entry name" value="PurK_C"/>
</dbReference>
<evidence type="ECO:0000256" key="6">
    <source>
        <dbReference type="RuleBase" id="RU361200"/>
    </source>
</evidence>
<dbReference type="GO" id="GO:0034028">
    <property type="term" value="F:5-(carboxyamino)imidazole ribonucleotide synthase activity"/>
    <property type="evidence" value="ECO:0007669"/>
    <property type="project" value="UniProtKB-UniRule"/>
</dbReference>
<feature type="binding site" evidence="5">
    <location>
        <position position="108"/>
    </location>
    <ligand>
        <name>ATP</name>
        <dbReference type="ChEBI" id="CHEBI:30616"/>
    </ligand>
</feature>
<dbReference type="InterPro" id="IPR003135">
    <property type="entry name" value="ATP-grasp_carboxylate-amine"/>
</dbReference>
<keyword evidence="1 5" id="KW-0436">Ligase</keyword>
<comment type="similarity">
    <text evidence="5 6">Belongs to the PurK/PurT family.</text>
</comment>
<dbReference type="SUPFAM" id="SSF56059">
    <property type="entry name" value="Glutathione synthetase ATP-binding domain-like"/>
    <property type="match status" value="1"/>
</dbReference>
<accession>A0A1V3C3Q3</accession>
<evidence type="ECO:0000259" key="7">
    <source>
        <dbReference type="PROSITE" id="PS50975"/>
    </source>
</evidence>
<dbReference type="InterPro" id="IPR013815">
    <property type="entry name" value="ATP_grasp_subdomain_1"/>
</dbReference>
<evidence type="ECO:0000313" key="9">
    <source>
        <dbReference type="Proteomes" id="UP000189004"/>
    </source>
</evidence>
<dbReference type="SUPFAM" id="SSF52440">
    <property type="entry name" value="PreATP-grasp domain"/>
    <property type="match status" value="1"/>
</dbReference>
<feature type="domain" description="ATP-grasp" evidence="7">
    <location>
        <begin position="112"/>
        <end position="301"/>
    </location>
</feature>
<evidence type="ECO:0000256" key="4">
    <source>
        <dbReference type="ARBA" id="ARBA00022840"/>
    </source>
</evidence>
<evidence type="ECO:0000313" key="8">
    <source>
        <dbReference type="EMBL" id="OOC55421.1"/>
    </source>
</evidence>
<reference evidence="9" key="1">
    <citation type="submission" date="2016-08" db="EMBL/GenBank/DDBJ databases">
        <authorList>
            <person name="Tokovenko B."/>
            <person name="Kalinowski J."/>
        </authorList>
    </citation>
    <scope>NUCLEOTIDE SEQUENCE [LARGE SCALE GENOMIC DNA]</scope>
    <source>
        <strain evidence="9">UTMC102</strain>
    </source>
</reference>
<comment type="caution">
    <text evidence="8">The sequence shown here is derived from an EMBL/GenBank/DDBJ whole genome shotgun (WGS) entry which is preliminary data.</text>
</comment>
<dbReference type="Proteomes" id="UP000189004">
    <property type="component" value="Unassembled WGS sequence"/>
</dbReference>
<dbReference type="EC" id="6.3.4.18" evidence="5 6"/>
<evidence type="ECO:0000256" key="5">
    <source>
        <dbReference type="HAMAP-Rule" id="MF_01928"/>
    </source>
</evidence>
<keyword evidence="3 5" id="KW-0658">Purine biosynthesis</keyword>
<dbReference type="FunFam" id="3.30.470.20:FF:000029">
    <property type="entry name" value="N5-carboxyaminoimidazole ribonucleotide synthase"/>
    <property type="match status" value="1"/>
</dbReference>
<sequence length="393" mass="42303">MSERNRTVPRVGMVGGGQLSRMTHQAGIGLGVDFSVLAAGPAESAALVCGDVVLGDDRGLDDVLAFAKANDVVTFDHEHVPEPVLRAVEEAGGLLRPGRGALRFAQDKLRMRTRMTELGAPSPRWRAVTTLDHVAGFAEEGGGWPVVLKAARGGYDGKGVWIVDGAEQAREVVDRAAAEEVPLLVEERVDFSRELAVQVARSPHGQVAVYPVVETVQRGGICHEVIAPAPGLSETKAVRAQQLAIEVAQALDVTGMLAVELFETADDVVVNELAMRPHNSGHWSIEGARTSQFEQHLRAVLNLPLGSPRTNAPYTVMANVLGGEDPEVYRRYLHVMAEDPEVKVHFYGKDVRPGRKIGHVTVMGEDHRNLLERARDAATYLSSTRVPPASVGG</sequence>
<gene>
    <name evidence="5 6" type="primary">purK</name>
    <name evidence="8" type="ORF">NOSIN_17710</name>
</gene>
<dbReference type="PROSITE" id="PS50975">
    <property type="entry name" value="ATP_GRASP"/>
    <property type="match status" value="1"/>
</dbReference>
<dbReference type="PANTHER" id="PTHR11609:SF5">
    <property type="entry name" value="PHOSPHORIBOSYLAMINOIMIDAZOLE CARBOXYLASE"/>
    <property type="match status" value="1"/>
</dbReference>
<dbReference type="InterPro" id="IPR016185">
    <property type="entry name" value="PreATP-grasp_dom_sf"/>
</dbReference>
<dbReference type="GO" id="GO:0046872">
    <property type="term" value="F:metal ion binding"/>
    <property type="evidence" value="ECO:0007669"/>
    <property type="project" value="InterPro"/>
</dbReference>
<evidence type="ECO:0000256" key="3">
    <source>
        <dbReference type="ARBA" id="ARBA00022755"/>
    </source>
</evidence>
<dbReference type="Pfam" id="PF02222">
    <property type="entry name" value="ATP-grasp"/>
    <property type="match status" value="1"/>
</dbReference>
<keyword evidence="9" id="KW-1185">Reference proteome</keyword>
<dbReference type="InterPro" id="IPR011761">
    <property type="entry name" value="ATP-grasp"/>
</dbReference>
<dbReference type="Gene3D" id="3.30.1490.20">
    <property type="entry name" value="ATP-grasp fold, A domain"/>
    <property type="match status" value="1"/>
</dbReference>
<name>A0A1V3C3Q3_9ACTN</name>
<dbReference type="NCBIfam" id="NF004679">
    <property type="entry name" value="PRK06019.1-5"/>
    <property type="match status" value="1"/>
</dbReference>
<dbReference type="GO" id="GO:0005829">
    <property type="term" value="C:cytosol"/>
    <property type="evidence" value="ECO:0007669"/>
    <property type="project" value="TreeGrafter"/>
</dbReference>
<feature type="binding site" evidence="5">
    <location>
        <begin position="186"/>
        <end position="189"/>
    </location>
    <ligand>
        <name>ATP</name>
        <dbReference type="ChEBI" id="CHEBI:30616"/>
    </ligand>
</feature>
<dbReference type="PANTHER" id="PTHR11609">
    <property type="entry name" value="PURINE BIOSYNTHESIS PROTEIN 6/7, PUR6/7"/>
    <property type="match status" value="1"/>
</dbReference>
<dbReference type="GO" id="GO:0004638">
    <property type="term" value="F:phosphoribosylaminoimidazole carboxylase activity"/>
    <property type="evidence" value="ECO:0007669"/>
    <property type="project" value="InterPro"/>
</dbReference>
<evidence type="ECO:0000256" key="1">
    <source>
        <dbReference type="ARBA" id="ARBA00022598"/>
    </source>
</evidence>
<comment type="function">
    <text evidence="5">Catalyzes the ATP-dependent conversion of 5-aminoimidazole ribonucleotide (AIR) and HCO(3)(-) to N5-carboxyaminoimidazole ribonucleotide (N5-CAIR).</text>
</comment>
<dbReference type="UniPathway" id="UPA00074">
    <property type="reaction ID" value="UER00942"/>
</dbReference>
<organism evidence="8 9">
    <name type="scientific">Nocardiopsis sinuspersici</name>
    <dbReference type="NCBI Taxonomy" id="501010"/>
    <lineage>
        <taxon>Bacteria</taxon>
        <taxon>Bacillati</taxon>
        <taxon>Actinomycetota</taxon>
        <taxon>Actinomycetes</taxon>
        <taxon>Streptosporangiales</taxon>
        <taxon>Nocardiopsidaceae</taxon>
        <taxon>Nocardiopsis</taxon>
    </lineage>
</organism>
<dbReference type="Gene3D" id="3.40.50.20">
    <property type="match status" value="1"/>
</dbReference>
<dbReference type="EMBL" id="MCOK01000001">
    <property type="protein sequence ID" value="OOC55421.1"/>
    <property type="molecule type" value="Genomic_DNA"/>
</dbReference>